<sequence>MVKSKIMNINGSAIKNFLNIYEFRSITEAAKISGLAQSNVTKQLQSLESKLDTVLFDRHTRNLVPTKAADYLYSKFDDLYREFALLESMTKKVNDGFYGNLNIGIGKIISPLISQVLCLNIQNNEEEYKELKVTISSDTFMNLNKKLLQGEIDLFISQSEIQPNIPELDLLVKSPFLSLETACIIGPSMGIKEDVTDYKWAFPQFDTNHIVSRLNNPILRDFYLKAAAKGNIAYQVDSGDARVQLAESGQAGTIVPFYMVEEKIKAGKLIRLSKSMDYFDFSIYYLANRPINNNVRKIINDLKVNLIKNYHFIENTTRE</sequence>
<evidence type="ECO:0000256" key="4">
    <source>
        <dbReference type="ARBA" id="ARBA00023163"/>
    </source>
</evidence>
<keyword evidence="4" id="KW-0804">Transcription</keyword>
<evidence type="ECO:0000259" key="5">
    <source>
        <dbReference type="PROSITE" id="PS50931"/>
    </source>
</evidence>
<feature type="domain" description="HTH lysR-type" evidence="5">
    <location>
        <begin position="9"/>
        <end position="66"/>
    </location>
</feature>
<dbReference type="InterPro" id="IPR005119">
    <property type="entry name" value="LysR_subst-bd"/>
</dbReference>
<proteinExistence type="inferred from homology"/>
<dbReference type="InterPro" id="IPR036388">
    <property type="entry name" value="WH-like_DNA-bd_sf"/>
</dbReference>
<reference evidence="6" key="1">
    <citation type="submission" date="2021-11" db="EMBL/GenBank/DDBJ databases">
        <authorList>
            <person name="Rodrigo-Torres L."/>
            <person name="Arahal R. D."/>
            <person name="Lucena T."/>
        </authorList>
    </citation>
    <scope>NUCLEOTIDE SEQUENCE</scope>
    <source>
        <strain evidence="6">CECT 7928</strain>
    </source>
</reference>
<dbReference type="EMBL" id="CAKLDM010000002">
    <property type="protein sequence ID" value="CAH0540448.1"/>
    <property type="molecule type" value="Genomic_DNA"/>
</dbReference>
<evidence type="ECO:0000256" key="1">
    <source>
        <dbReference type="ARBA" id="ARBA00009437"/>
    </source>
</evidence>
<accession>A0ABM9A5J7</accession>
<dbReference type="Proteomes" id="UP000838748">
    <property type="component" value="Unassembled WGS sequence"/>
</dbReference>
<dbReference type="PANTHER" id="PTHR30126:SF40">
    <property type="entry name" value="HTH-TYPE TRANSCRIPTIONAL REGULATOR GLTR"/>
    <property type="match status" value="1"/>
</dbReference>
<dbReference type="Gene3D" id="3.40.190.290">
    <property type="match status" value="1"/>
</dbReference>
<dbReference type="Pfam" id="PF00126">
    <property type="entry name" value="HTH_1"/>
    <property type="match status" value="1"/>
</dbReference>
<dbReference type="PROSITE" id="PS50931">
    <property type="entry name" value="HTH_LYSR"/>
    <property type="match status" value="1"/>
</dbReference>
<dbReference type="Pfam" id="PF03466">
    <property type="entry name" value="LysR_substrate"/>
    <property type="match status" value="1"/>
</dbReference>
<evidence type="ECO:0000256" key="3">
    <source>
        <dbReference type="ARBA" id="ARBA00023125"/>
    </source>
</evidence>
<dbReference type="SUPFAM" id="SSF46785">
    <property type="entry name" value="Winged helix' DNA-binding domain"/>
    <property type="match status" value="1"/>
</dbReference>
<name>A0ABM9A5J7_9VIBR</name>
<dbReference type="PANTHER" id="PTHR30126">
    <property type="entry name" value="HTH-TYPE TRANSCRIPTIONAL REGULATOR"/>
    <property type="match status" value="1"/>
</dbReference>
<protein>
    <recommendedName>
        <fullName evidence="5">HTH lysR-type domain-containing protein</fullName>
    </recommendedName>
</protein>
<evidence type="ECO:0000313" key="7">
    <source>
        <dbReference type="Proteomes" id="UP000838748"/>
    </source>
</evidence>
<keyword evidence="2" id="KW-0805">Transcription regulation</keyword>
<keyword evidence="7" id="KW-1185">Reference proteome</keyword>
<comment type="caution">
    <text evidence="6">The sequence shown here is derived from an EMBL/GenBank/DDBJ whole genome shotgun (WGS) entry which is preliminary data.</text>
</comment>
<dbReference type="SUPFAM" id="SSF53850">
    <property type="entry name" value="Periplasmic binding protein-like II"/>
    <property type="match status" value="1"/>
</dbReference>
<keyword evidence="3" id="KW-0238">DNA-binding</keyword>
<evidence type="ECO:0000256" key="2">
    <source>
        <dbReference type="ARBA" id="ARBA00023015"/>
    </source>
</evidence>
<dbReference type="InterPro" id="IPR036390">
    <property type="entry name" value="WH_DNA-bd_sf"/>
</dbReference>
<comment type="similarity">
    <text evidence="1">Belongs to the LysR transcriptional regulatory family.</text>
</comment>
<organism evidence="6 7">
    <name type="scientific">Vibrio marisflavi CECT 7928</name>
    <dbReference type="NCBI Taxonomy" id="634439"/>
    <lineage>
        <taxon>Bacteria</taxon>
        <taxon>Pseudomonadati</taxon>
        <taxon>Pseudomonadota</taxon>
        <taxon>Gammaproteobacteria</taxon>
        <taxon>Vibrionales</taxon>
        <taxon>Vibrionaceae</taxon>
        <taxon>Vibrio</taxon>
    </lineage>
</organism>
<evidence type="ECO:0000313" key="6">
    <source>
        <dbReference type="EMBL" id="CAH0540448.1"/>
    </source>
</evidence>
<dbReference type="InterPro" id="IPR000847">
    <property type="entry name" value="LysR_HTH_N"/>
</dbReference>
<dbReference type="Gene3D" id="1.10.10.10">
    <property type="entry name" value="Winged helix-like DNA-binding domain superfamily/Winged helix DNA-binding domain"/>
    <property type="match status" value="1"/>
</dbReference>
<gene>
    <name evidence="6" type="ORF">VMF7928_02867</name>
</gene>